<evidence type="ECO:0000313" key="9">
    <source>
        <dbReference type="EMBL" id="UUX51670.1"/>
    </source>
</evidence>
<organism evidence="9 10">
    <name type="scientific">Nisaea acidiphila</name>
    <dbReference type="NCBI Taxonomy" id="1862145"/>
    <lineage>
        <taxon>Bacteria</taxon>
        <taxon>Pseudomonadati</taxon>
        <taxon>Pseudomonadota</taxon>
        <taxon>Alphaproteobacteria</taxon>
        <taxon>Rhodospirillales</taxon>
        <taxon>Thalassobaculaceae</taxon>
        <taxon>Nisaea</taxon>
    </lineage>
</organism>
<evidence type="ECO:0000313" key="10">
    <source>
        <dbReference type="Proteomes" id="UP001060336"/>
    </source>
</evidence>
<evidence type="ECO:0000256" key="2">
    <source>
        <dbReference type="ARBA" id="ARBA00005013"/>
    </source>
</evidence>
<dbReference type="EC" id="4.1.2.25" evidence="4"/>
<dbReference type="GO" id="GO:0005737">
    <property type="term" value="C:cytoplasm"/>
    <property type="evidence" value="ECO:0007669"/>
    <property type="project" value="TreeGrafter"/>
</dbReference>
<dbReference type="EMBL" id="CP102480">
    <property type="protein sequence ID" value="UUX51670.1"/>
    <property type="molecule type" value="Genomic_DNA"/>
</dbReference>
<evidence type="ECO:0000259" key="8">
    <source>
        <dbReference type="SMART" id="SM00905"/>
    </source>
</evidence>
<dbReference type="GO" id="GO:0004150">
    <property type="term" value="F:dihydroneopterin aldolase activity"/>
    <property type="evidence" value="ECO:0007669"/>
    <property type="project" value="UniProtKB-EC"/>
</dbReference>
<evidence type="ECO:0000256" key="4">
    <source>
        <dbReference type="ARBA" id="ARBA00013043"/>
    </source>
</evidence>
<dbReference type="GO" id="GO:0046656">
    <property type="term" value="P:folic acid biosynthetic process"/>
    <property type="evidence" value="ECO:0007669"/>
    <property type="project" value="UniProtKB-KW"/>
</dbReference>
<dbReference type="SUPFAM" id="SSF55620">
    <property type="entry name" value="Tetrahydrobiopterin biosynthesis enzymes-like"/>
    <property type="match status" value="1"/>
</dbReference>
<sequence length="146" mass="16629">MARDRIGDNVTSLDVVRESAANPERQPSYTVKIRDLVLNMFIGVHEFEKAKPQRVKVSVELTLDYPEEGIGNHYSRVFCYETFIGRIRMIAEAGHVLLVEGFAERICDLAFDDRRIRAVKVEVEKLDIFSDAAGVGTLIEKFRPQD</sequence>
<dbReference type="PANTHER" id="PTHR42844:SF1">
    <property type="entry name" value="DIHYDRONEOPTERIN ALDOLASE 1-RELATED"/>
    <property type="match status" value="1"/>
</dbReference>
<proteinExistence type="inferred from homology"/>
<comment type="catalytic activity">
    <reaction evidence="1">
        <text>7,8-dihydroneopterin = 6-hydroxymethyl-7,8-dihydropterin + glycolaldehyde</text>
        <dbReference type="Rhea" id="RHEA:10540"/>
        <dbReference type="ChEBI" id="CHEBI:17001"/>
        <dbReference type="ChEBI" id="CHEBI:17071"/>
        <dbReference type="ChEBI" id="CHEBI:44841"/>
        <dbReference type="EC" id="4.1.2.25"/>
    </reaction>
</comment>
<comment type="pathway">
    <text evidence="2">Cofactor biosynthesis; tetrahydrofolate biosynthesis; 2-amino-4-hydroxy-6-hydroxymethyl-7,8-dihydropteridine diphosphate from 7,8-dihydroneopterin triphosphate: step 3/4.</text>
</comment>
<evidence type="ECO:0000256" key="5">
    <source>
        <dbReference type="ARBA" id="ARBA00022909"/>
    </source>
</evidence>
<keyword evidence="5" id="KW-0289">Folate biosynthesis</keyword>
<dbReference type="RefSeq" id="WP_257771303.1">
    <property type="nucleotide sequence ID" value="NZ_CP102480.1"/>
</dbReference>
<protein>
    <recommendedName>
        <fullName evidence="4">dihydroneopterin aldolase</fullName>
        <ecNumber evidence="4">4.1.2.25</ecNumber>
    </recommendedName>
    <alternativeName>
        <fullName evidence="7">7,8-dihydroneopterin aldolase</fullName>
    </alternativeName>
</protein>
<dbReference type="Gene3D" id="3.30.1130.10">
    <property type="match status" value="1"/>
</dbReference>
<evidence type="ECO:0000256" key="3">
    <source>
        <dbReference type="ARBA" id="ARBA00005708"/>
    </source>
</evidence>
<dbReference type="NCBIfam" id="TIGR00526">
    <property type="entry name" value="folB_dom"/>
    <property type="match status" value="1"/>
</dbReference>
<accession>A0A9J7AX20</accession>
<comment type="similarity">
    <text evidence="3">Belongs to the DHNA family.</text>
</comment>
<name>A0A9J7AX20_9PROT</name>
<evidence type="ECO:0000256" key="7">
    <source>
        <dbReference type="ARBA" id="ARBA00032903"/>
    </source>
</evidence>
<evidence type="ECO:0000256" key="1">
    <source>
        <dbReference type="ARBA" id="ARBA00001353"/>
    </source>
</evidence>
<dbReference type="SMART" id="SM00905">
    <property type="entry name" value="FolB"/>
    <property type="match status" value="1"/>
</dbReference>
<keyword evidence="10" id="KW-1185">Reference proteome</keyword>
<dbReference type="Proteomes" id="UP001060336">
    <property type="component" value="Chromosome"/>
</dbReference>
<keyword evidence="6" id="KW-0456">Lyase</keyword>
<dbReference type="InterPro" id="IPR043133">
    <property type="entry name" value="GTP-CH-I_C/QueF"/>
</dbReference>
<dbReference type="InterPro" id="IPR006156">
    <property type="entry name" value="Dihydroneopterin_aldolase"/>
</dbReference>
<feature type="domain" description="Dihydroneopterin aldolase/epimerase" evidence="8">
    <location>
        <begin position="31"/>
        <end position="141"/>
    </location>
</feature>
<dbReference type="PANTHER" id="PTHR42844">
    <property type="entry name" value="DIHYDRONEOPTERIN ALDOLASE 1-RELATED"/>
    <property type="match status" value="1"/>
</dbReference>
<reference evidence="9" key="1">
    <citation type="submission" date="2022-08" db="EMBL/GenBank/DDBJ databases">
        <title>Nisaea acidiphila sp. nov., isolated from a marine algal debris and emended description of the genus Nisaea Urios et al. 2008.</title>
        <authorList>
            <person name="Kwon K."/>
        </authorList>
    </citation>
    <scope>NUCLEOTIDE SEQUENCE</scope>
    <source>
        <strain evidence="9">MEBiC11861</strain>
    </source>
</reference>
<gene>
    <name evidence="9" type="ORF">NUH88_08200</name>
</gene>
<dbReference type="KEGG" id="naci:NUH88_08200"/>
<dbReference type="InterPro" id="IPR006157">
    <property type="entry name" value="FolB_dom"/>
</dbReference>
<dbReference type="Pfam" id="PF02152">
    <property type="entry name" value="FolB"/>
    <property type="match status" value="1"/>
</dbReference>
<evidence type="ECO:0000256" key="6">
    <source>
        <dbReference type="ARBA" id="ARBA00023239"/>
    </source>
</evidence>
<dbReference type="AlphaFoldDB" id="A0A9J7AX20"/>